<organism evidence="2 3">
    <name type="scientific">Circinella minor</name>
    <dbReference type="NCBI Taxonomy" id="1195481"/>
    <lineage>
        <taxon>Eukaryota</taxon>
        <taxon>Fungi</taxon>
        <taxon>Fungi incertae sedis</taxon>
        <taxon>Mucoromycota</taxon>
        <taxon>Mucoromycotina</taxon>
        <taxon>Mucoromycetes</taxon>
        <taxon>Mucorales</taxon>
        <taxon>Lichtheimiaceae</taxon>
        <taxon>Circinella</taxon>
    </lineage>
</organism>
<evidence type="ECO:0008006" key="4">
    <source>
        <dbReference type="Google" id="ProtNLM"/>
    </source>
</evidence>
<proteinExistence type="predicted"/>
<name>A0A8H7VPH5_9FUNG</name>
<reference evidence="2 3" key="1">
    <citation type="submission" date="2020-12" db="EMBL/GenBank/DDBJ databases">
        <title>Metabolic potential, ecology and presence of endohyphal bacteria is reflected in genomic diversity of Mucoromycotina.</title>
        <authorList>
            <person name="Muszewska A."/>
            <person name="Okrasinska A."/>
            <person name="Steczkiewicz K."/>
            <person name="Drgas O."/>
            <person name="Orlowska M."/>
            <person name="Perlinska-Lenart U."/>
            <person name="Aleksandrzak-Piekarczyk T."/>
            <person name="Szatraj K."/>
            <person name="Zielenkiewicz U."/>
            <person name="Pilsyk S."/>
            <person name="Malc E."/>
            <person name="Mieczkowski P."/>
            <person name="Kruszewska J.S."/>
            <person name="Biernat P."/>
            <person name="Pawlowska J."/>
        </authorList>
    </citation>
    <scope>NUCLEOTIDE SEQUENCE [LARGE SCALE GENOMIC DNA]</scope>
    <source>
        <strain evidence="2 3">CBS 142.35</strain>
    </source>
</reference>
<evidence type="ECO:0000313" key="2">
    <source>
        <dbReference type="EMBL" id="KAG2224018.1"/>
    </source>
</evidence>
<dbReference type="EMBL" id="JAEPRB010000050">
    <property type="protein sequence ID" value="KAG2224018.1"/>
    <property type="molecule type" value="Genomic_DNA"/>
</dbReference>
<keyword evidence="3" id="KW-1185">Reference proteome</keyword>
<feature type="transmembrane region" description="Helical" evidence="1">
    <location>
        <begin position="165"/>
        <end position="187"/>
    </location>
</feature>
<feature type="transmembrane region" description="Helical" evidence="1">
    <location>
        <begin position="57"/>
        <end position="79"/>
    </location>
</feature>
<dbReference type="OrthoDB" id="2217185at2759"/>
<evidence type="ECO:0000313" key="3">
    <source>
        <dbReference type="Proteomes" id="UP000646827"/>
    </source>
</evidence>
<dbReference type="AlphaFoldDB" id="A0A8H7VPH5"/>
<feature type="transmembrane region" description="Helical" evidence="1">
    <location>
        <begin position="21"/>
        <end position="37"/>
    </location>
</feature>
<accession>A0A8H7VPH5</accession>
<feature type="transmembrane region" description="Helical" evidence="1">
    <location>
        <begin position="91"/>
        <end position="110"/>
    </location>
</feature>
<sequence length="241" mass="27357">MGFKQDKYRCCGRFELKPHRIVAFLTGIQAIRALWEIWSCVDNEWPPLIDTWVIPTVYASCLLSICMMIVSVCATVSAYKGHLRVLNINWWIYYALIVLGFINSCANLSIMCIGKDRYVAGCFQQQQQQQEEIEAQKIQSEAVAASTNVDSATISGCVRMWEESVVWAAVGSLATLLLNVVFAFMLYRVKSQQRLFSTASIHPQQPSQRSVLSPYNHPLSLQRQQPKHSTDEDGFQVIELK</sequence>
<keyword evidence="1" id="KW-1133">Transmembrane helix</keyword>
<keyword evidence="1" id="KW-0812">Transmembrane</keyword>
<gene>
    <name evidence="2" type="ORF">INT45_009604</name>
</gene>
<evidence type="ECO:0000256" key="1">
    <source>
        <dbReference type="SAM" id="Phobius"/>
    </source>
</evidence>
<protein>
    <recommendedName>
        <fullName evidence="4">Transmembrane protein</fullName>
    </recommendedName>
</protein>
<keyword evidence="1" id="KW-0472">Membrane</keyword>
<comment type="caution">
    <text evidence="2">The sequence shown here is derived from an EMBL/GenBank/DDBJ whole genome shotgun (WGS) entry which is preliminary data.</text>
</comment>
<dbReference type="Proteomes" id="UP000646827">
    <property type="component" value="Unassembled WGS sequence"/>
</dbReference>